<accession>A0A7C4GFT7</accession>
<organism evidence="1">
    <name type="scientific">candidate division WOR-3 bacterium</name>
    <dbReference type="NCBI Taxonomy" id="2052148"/>
    <lineage>
        <taxon>Bacteria</taxon>
        <taxon>Bacteria division WOR-3</taxon>
    </lineage>
</organism>
<reference evidence="1" key="1">
    <citation type="journal article" date="2020" name="mSystems">
        <title>Genome- and Community-Level Interaction Insights into Carbon Utilization and Element Cycling Functions of Hydrothermarchaeota in Hydrothermal Sediment.</title>
        <authorList>
            <person name="Zhou Z."/>
            <person name="Liu Y."/>
            <person name="Xu W."/>
            <person name="Pan J."/>
            <person name="Luo Z.H."/>
            <person name="Li M."/>
        </authorList>
    </citation>
    <scope>NUCLEOTIDE SEQUENCE [LARGE SCALE GENOMIC DNA]</scope>
    <source>
        <strain evidence="1">SpSt-488</strain>
    </source>
</reference>
<comment type="caution">
    <text evidence="1">The sequence shown here is derived from an EMBL/GenBank/DDBJ whole genome shotgun (WGS) entry which is preliminary data.</text>
</comment>
<name>A0A7C4GFT7_UNCW3</name>
<sequence>MAESLDPRALLPRRALEQFGENVDLSELPRELIYPGAKKLARYGDYSVPRLGPSYNFETRDPLDRIESYYRKSMARWTTLKEVKRDTMVWIMYESADKKEVAEYMATRIGDKTALLVIHCRR</sequence>
<evidence type="ECO:0000313" key="1">
    <source>
        <dbReference type="EMBL" id="HGK27738.1"/>
    </source>
</evidence>
<proteinExistence type="predicted"/>
<protein>
    <submittedName>
        <fullName evidence="1">Uncharacterized protein</fullName>
    </submittedName>
</protein>
<dbReference type="EMBL" id="DSUT01000040">
    <property type="protein sequence ID" value="HGK27738.1"/>
    <property type="molecule type" value="Genomic_DNA"/>
</dbReference>
<dbReference type="AlphaFoldDB" id="A0A7C4GFT7"/>
<gene>
    <name evidence="1" type="ORF">ENS41_02145</name>
</gene>